<dbReference type="InterPro" id="IPR029072">
    <property type="entry name" value="YebC-like"/>
</dbReference>
<comment type="subcellular location">
    <subcellularLocation>
        <location evidence="4">Cytoplasm</location>
    </subcellularLocation>
</comment>
<evidence type="ECO:0000256" key="3">
    <source>
        <dbReference type="ARBA" id="ARBA00023163"/>
    </source>
</evidence>
<evidence type="ECO:0000259" key="7">
    <source>
        <dbReference type="Pfam" id="PF20772"/>
    </source>
</evidence>
<keyword evidence="4 8" id="KW-0238">DNA-binding</keyword>
<comment type="similarity">
    <text evidence="1 4">Belongs to the TACO1 family.</text>
</comment>
<dbReference type="KEGG" id="cip:FZC35_02465"/>
<dbReference type="OrthoDB" id="9781053at2"/>
<dbReference type="SUPFAM" id="SSF75625">
    <property type="entry name" value="YebC-like"/>
    <property type="match status" value="1"/>
</dbReference>
<dbReference type="HAMAP" id="MF_00693">
    <property type="entry name" value="Transcrip_reg_TACO1"/>
    <property type="match status" value="1"/>
</dbReference>
<evidence type="ECO:0000259" key="6">
    <source>
        <dbReference type="Pfam" id="PF01709"/>
    </source>
</evidence>
<dbReference type="PANTHER" id="PTHR12532">
    <property type="entry name" value="TRANSLATIONAL ACTIVATOR OF CYTOCHROME C OXIDASE 1"/>
    <property type="match status" value="1"/>
</dbReference>
<protein>
    <recommendedName>
        <fullName evidence="4">Probable transcriptional regulatory protein FZC35_02465</fullName>
    </recommendedName>
</protein>
<dbReference type="RefSeq" id="WP_148981064.1">
    <property type="nucleotide sequence ID" value="NZ_CP043315.1"/>
</dbReference>
<dbReference type="Pfam" id="PF01709">
    <property type="entry name" value="Transcrip_reg"/>
    <property type="match status" value="1"/>
</dbReference>
<dbReference type="InterPro" id="IPR002876">
    <property type="entry name" value="Transcrip_reg_TACO1-like"/>
</dbReference>
<organism evidence="8 9">
    <name type="scientific">Candidatus Cytomitobacter indipagum</name>
    <dbReference type="NCBI Taxonomy" id="2601575"/>
    <lineage>
        <taxon>Bacteria</taxon>
        <taxon>Pseudomonadati</taxon>
        <taxon>Pseudomonadota</taxon>
        <taxon>Alphaproteobacteria</taxon>
        <taxon>Holosporales</taxon>
        <taxon>Holosporaceae</taxon>
        <taxon>Candidatus Cytomitobacter</taxon>
    </lineage>
</organism>
<evidence type="ECO:0000256" key="5">
    <source>
        <dbReference type="SAM" id="MobiDB-lite"/>
    </source>
</evidence>
<dbReference type="Pfam" id="PF20772">
    <property type="entry name" value="TACO1_YebC_N"/>
    <property type="match status" value="1"/>
</dbReference>
<dbReference type="Gene3D" id="1.10.10.200">
    <property type="match status" value="1"/>
</dbReference>
<dbReference type="InterPro" id="IPR017856">
    <property type="entry name" value="Integrase-like_N"/>
</dbReference>
<reference evidence="8 9" key="1">
    <citation type="submission" date="2019-08" db="EMBL/GenBank/DDBJ databases">
        <title>Highly reduced genomes of protist endosymbionts show evolutionary convergence.</title>
        <authorList>
            <person name="George E."/>
            <person name="Husnik F."/>
            <person name="Tashyreva D."/>
            <person name="Prokopchuk G."/>
            <person name="Horak A."/>
            <person name="Kwong W.K."/>
            <person name="Lukes J."/>
            <person name="Keeling P.J."/>
        </authorList>
    </citation>
    <scope>NUCLEOTIDE SEQUENCE [LARGE SCALE GENOMIC DNA]</scope>
    <source>
        <strain evidence="8">1605</strain>
    </source>
</reference>
<keyword evidence="9" id="KW-1185">Reference proteome</keyword>
<dbReference type="AlphaFoldDB" id="A0A5C0UER9"/>
<proteinExistence type="inferred from homology"/>
<keyword evidence="2 4" id="KW-0805">Transcription regulation</keyword>
<feature type="domain" description="TACO1/YebC-like N-terminal" evidence="7">
    <location>
        <begin position="5"/>
        <end position="74"/>
    </location>
</feature>
<evidence type="ECO:0000256" key="4">
    <source>
        <dbReference type="HAMAP-Rule" id="MF_00693"/>
    </source>
</evidence>
<keyword evidence="4" id="KW-0963">Cytoplasm</keyword>
<gene>
    <name evidence="8" type="ORF">FZC35_02465</name>
</gene>
<dbReference type="GO" id="GO:0005737">
    <property type="term" value="C:cytoplasm"/>
    <property type="evidence" value="ECO:0007669"/>
    <property type="project" value="UniProtKB-SubCell"/>
</dbReference>
<evidence type="ECO:0000256" key="1">
    <source>
        <dbReference type="ARBA" id="ARBA00008724"/>
    </source>
</evidence>
<keyword evidence="3 4" id="KW-0804">Transcription</keyword>
<dbReference type="PANTHER" id="PTHR12532:SF0">
    <property type="entry name" value="TRANSLATIONAL ACTIVATOR OF CYTOCHROME C OXIDASE 1"/>
    <property type="match status" value="1"/>
</dbReference>
<dbReference type="GO" id="GO:0003677">
    <property type="term" value="F:DNA binding"/>
    <property type="evidence" value="ECO:0007669"/>
    <property type="project" value="UniProtKB-UniRule"/>
</dbReference>
<accession>A0A5C0UER9</accession>
<dbReference type="FunFam" id="1.10.10.200:FF:000002">
    <property type="entry name" value="Probable transcriptional regulatory protein CLM62_37755"/>
    <property type="match status" value="1"/>
</dbReference>
<dbReference type="InterPro" id="IPR026564">
    <property type="entry name" value="Transcrip_reg_TACO1-like_dom3"/>
</dbReference>
<dbReference type="InterPro" id="IPR049083">
    <property type="entry name" value="TACO1_YebC_N"/>
</dbReference>
<evidence type="ECO:0000313" key="8">
    <source>
        <dbReference type="EMBL" id="QEK38217.1"/>
    </source>
</evidence>
<name>A0A5C0UER9_9PROT</name>
<dbReference type="InterPro" id="IPR048300">
    <property type="entry name" value="TACO1_YebC-like_2nd/3rd_dom"/>
</dbReference>
<dbReference type="Gene3D" id="3.30.70.980">
    <property type="match status" value="2"/>
</dbReference>
<dbReference type="Proteomes" id="UP000325155">
    <property type="component" value="Chromosome"/>
</dbReference>
<feature type="region of interest" description="Disordered" evidence="5">
    <location>
        <begin position="1"/>
        <end position="21"/>
    </location>
</feature>
<dbReference type="EMBL" id="CP043315">
    <property type="protein sequence ID" value="QEK38217.1"/>
    <property type="molecule type" value="Genomic_DNA"/>
</dbReference>
<evidence type="ECO:0000313" key="9">
    <source>
        <dbReference type="Proteomes" id="UP000325155"/>
    </source>
</evidence>
<evidence type="ECO:0000256" key="2">
    <source>
        <dbReference type="ARBA" id="ARBA00023015"/>
    </source>
</evidence>
<feature type="domain" description="TACO1/YebC-like second and third" evidence="6">
    <location>
        <begin position="80"/>
        <end position="228"/>
    </location>
</feature>
<dbReference type="GO" id="GO:0006355">
    <property type="term" value="P:regulation of DNA-templated transcription"/>
    <property type="evidence" value="ECO:0007669"/>
    <property type="project" value="UniProtKB-UniRule"/>
</dbReference>
<feature type="compositionally biased region" description="Basic residues" evidence="5">
    <location>
        <begin position="1"/>
        <end position="14"/>
    </location>
</feature>
<sequence length="232" mass="26180">MAGHSKFHNIKHRKERQDSKRAKVFTKIGKILTIAARNGTDPKMNPSLRTALEAARRANMPKDNIKNAINKAADKNADIEVKYTGYGPGKIAFLIEGITDNSNRTFTELKVLFNKYGSGLNDLSFMFEHIALANIKSTNDEKVSEDDVLELLADFDIDDIYEDDGINVIANFSDLFNIQNALESKFSEIICESAYKTTSKIDAEDIEKVKNFIDIMEDHDDVQNVWHNCSNI</sequence>